<feature type="compositionally biased region" description="Low complexity" evidence="1">
    <location>
        <begin position="72"/>
        <end position="86"/>
    </location>
</feature>
<accession>A0ABQ9XHD7</accession>
<proteinExistence type="predicted"/>
<dbReference type="PANTHER" id="PTHR23257">
    <property type="entry name" value="SERINE-THREONINE PROTEIN KINASE"/>
    <property type="match status" value="1"/>
</dbReference>
<dbReference type="EMBL" id="JARBJD010000129">
    <property type="protein sequence ID" value="KAK2950840.1"/>
    <property type="molecule type" value="Genomic_DNA"/>
</dbReference>
<sequence>MIIFVFISVQSLVPHFESLPHQPLSSPITNLQPFLTSSLHSLDDSITVPHGSFHLSNFEVVSRNLKVNGKNSTLVPSPRTPTSLPSPLLPGQPGRNRECHSLFVIRNSTSQLSGLCLDTSEVGSVVSVVWSSSVSVCSCWMRSNLLVSPFVVESDWSCEGSSLVFVGCSHISCCSPSLLPLASCLPSTSLQPSLPPPSVSISAHSLSLTDSSLILQTGPLFDFGESITSSPSDLGSISTTLSHSSLSNVTSSSSTHSVRKTLFDSVSQRVVGCCVRDSTNHLSGTTMNEMNLGGDVLCTNSSFVRCLADEPTRKNEIITTRVTLSPGTPQFFRNCTFSAITSSQSGAAIYADNMKSLRIESCSFLNCRSTTTGGAVSVRGDFTLSQSSFVGCSSATYGGSLYLYNSACHCIDSCVFINSSTGSFGGALYWQAFEDSILAISNSLVQNCQQISPNAGFGGGGICLSYTQFINLDRLQFRNCFSVARRGHDVYSTGEISEYLHSVSVVECDSTSKKPNVFFNSSRSFDSQLIPSTVFAARVMSLTSACINDTHVTLTLTLNMSVSGKHLVILQKGEGGSITVQNRPRLLFFTFGTEFDSKGVTSREGVSVVSVGEDGELSEPVSEFVVVGVCVAGVDVLIGEKVFAVPPVARITRTTCNLDGSNRFAVVGLGGVLVSSGAYLVGLKELDGGGFEVVFSGEGMNSETAAAVSVVGDSAKLRFGSEYEVESVRSIADPSVSIALDSSALMFTVPMPVGVIGVDVSEFEDDEKTRVTLSILSSSLPADSTLEMEIERSDGERKTLELFNDTIGIIETNAVTLFDLGGNDDGLISLEYGENYKVISVVDKQQGTPIFAAGIRFTMPSEPARIVGVKCSLLDDGENAEIVVVGREMEGGAYEVELLSGVELIAVFNGSRTAERECQPIRVSVKNSFSIPADPHSRLLSFGDVEFVDSAKTSVRMEIVGSTVPVGEVKLVVFEDSDDTSIELVCVFDSSSHGTLTAIVYSKDELQPIQLKYGRKYTVQSASSESVSSIIFSPSLSFLVPPAPVRVSGVSCSVESMESVVIEVTGSGFVSKETYTLTLRGISLDETEHNDEHVVTIAVRGSETDPTSAISERLQLSVLEDGKLRFGHNYTVEHLTNETEDGVVVSEVFFTTPHEVRLDTRHISKIRAVSGNSIGTSMVIVVEGVGLGVGERVAISLSSDESFDVWMWSETEGQSETMLFGGSVGCGWEYGKECTVRKATIGIVEIPVVQTRFRTLEKPSVLVMTVRSESSGLSVGGGESGEEEKRDCGGVEGPCWTVERAWGIASELGVGDTTLHIKSRGRLSQPIRVGSSLALIVTTGNADQARLDVSVQSLSNTNSGAAVVVSSGICKLSQLDITIQSSDFEFVLIGGKDAEIVLKSCVIGGIGESERNEESGVCGWSSGVIRVVESTTELYSVSTVGMAGGGVWMDGGSLSVSKCDFSSNGKRNSSFPSARQNIHCSGGGSLSVDEQTVGEDGSMWIDNVDCTLRRSDLLVSSPLFVPTLIPSLCRSELNSSSSSFSIVIGGEMLIPCGLRLEVWEVKKDGSEGKHDEIDLVATASSFTESEIKISVPRSSLGLLDSSLEWRGRLLFGTSGVSSEWLRIQTDAASKRAESVKENMMWWLPVGIVGGSVLIVEVMSVSEKADVEDDWSGEVNPNSGLSRTGVDVNMKETSKMGSEVAGEIGSSGEFVEVLVCSGGFSVGRAESGRTLYRELHSGGTLEWDRRKVEREIVSGLVCVSERMKGADVLTQLSSHWVLFDGNGRVCLRLRDGGDGGIEGEEGVVGEVGVRKREEGQRWMAPEMVGETLSSIRMCREGDGVRASVFSLGLVLWEIETGLVPFWEHDAVNAQRQLGMGVWPNTSKLSGSMGSLIERCLSLDGSKRPTLSEIGKELEAISMSGGSGIVVGRKVEKESVVEGRMCES</sequence>
<dbReference type="Gene3D" id="1.10.510.10">
    <property type="entry name" value="Transferase(Phosphotransferase) domain 1"/>
    <property type="match status" value="1"/>
</dbReference>
<evidence type="ECO:0000259" key="2">
    <source>
        <dbReference type="PROSITE" id="PS50011"/>
    </source>
</evidence>
<dbReference type="InterPro" id="IPR011009">
    <property type="entry name" value="Kinase-like_dom_sf"/>
</dbReference>
<feature type="domain" description="Protein kinase" evidence="2">
    <location>
        <begin position="1603"/>
        <end position="1915"/>
    </location>
</feature>
<feature type="region of interest" description="Disordered" evidence="1">
    <location>
        <begin position="71"/>
        <end position="90"/>
    </location>
</feature>
<dbReference type="InterPro" id="IPR011050">
    <property type="entry name" value="Pectin_lyase_fold/virulence"/>
</dbReference>
<evidence type="ECO:0000256" key="1">
    <source>
        <dbReference type="SAM" id="MobiDB-lite"/>
    </source>
</evidence>
<name>A0ABQ9XHD7_9EUKA</name>
<dbReference type="PROSITE" id="PS50011">
    <property type="entry name" value="PROTEIN_KINASE_DOM"/>
    <property type="match status" value="1"/>
</dbReference>
<dbReference type="SUPFAM" id="SSF51126">
    <property type="entry name" value="Pectin lyase-like"/>
    <property type="match status" value="1"/>
</dbReference>
<dbReference type="InterPro" id="IPR050167">
    <property type="entry name" value="Ser_Thr_protein_kinase"/>
</dbReference>
<protein>
    <recommendedName>
        <fullName evidence="2">Protein kinase domain-containing protein</fullName>
    </recommendedName>
</protein>
<evidence type="ECO:0000313" key="4">
    <source>
        <dbReference type="Proteomes" id="UP001281761"/>
    </source>
</evidence>
<keyword evidence="4" id="KW-1185">Reference proteome</keyword>
<evidence type="ECO:0000313" key="3">
    <source>
        <dbReference type="EMBL" id="KAK2950840.1"/>
    </source>
</evidence>
<reference evidence="3 4" key="1">
    <citation type="journal article" date="2022" name="bioRxiv">
        <title>Genomics of Preaxostyla Flagellates Illuminates Evolutionary Transitions and the Path Towards Mitochondrial Loss.</title>
        <authorList>
            <person name="Novak L.V.F."/>
            <person name="Treitli S.C."/>
            <person name="Pyrih J."/>
            <person name="Halakuc P."/>
            <person name="Pipaliya S.V."/>
            <person name="Vacek V."/>
            <person name="Brzon O."/>
            <person name="Soukal P."/>
            <person name="Eme L."/>
            <person name="Dacks J.B."/>
            <person name="Karnkowska A."/>
            <person name="Elias M."/>
            <person name="Hampl V."/>
        </authorList>
    </citation>
    <scope>NUCLEOTIDE SEQUENCE [LARGE SCALE GENOMIC DNA]</scope>
    <source>
        <strain evidence="3">NAU3</strain>
        <tissue evidence="3">Gut</tissue>
    </source>
</reference>
<gene>
    <name evidence="3" type="ORF">BLNAU_14258</name>
</gene>
<comment type="caution">
    <text evidence="3">The sequence shown here is derived from an EMBL/GenBank/DDBJ whole genome shotgun (WGS) entry which is preliminary data.</text>
</comment>
<organism evidence="3 4">
    <name type="scientific">Blattamonas nauphoetae</name>
    <dbReference type="NCBI Taxonomy" id="2049346"/>
    <lineage>
        <taxon>Eukaryota</taxon>
        <taxon>Metamonada</taxon>
        <taxon>Preaxostyla</taxon>
        <taxon>Oxymonadida</taxon>
        <taxon>Blattamonas</taxon>
    </lineage>
</organism>
<dbReference type="InterPro" id="IPR000719">
    <property type="entry name" value="Prot_kinase_dom"/>
</dbReference>
<dbReference type="Pfam" id="PF07714">
    <property type="entry name" value="PK_Tyr_Ser-Thr"/>
    <property type="match status" value="1"/>
</dbReference>
<dbReference type="SUPFAM" id="SSF56112">
    <property type="entry name" value="Protein kinase-like (PK-like)"/>
    <property type="match status" value="1"/>
</dbReference>
<dbReference type="Proteomes" id="UP001281761">
    <property type="component" value="Unassembled WGS sequence"/>
</dbReference>
<dbReference type="InterPro" id="IPR001245">
    <property type="entry name" value="Ser-Thr/Tyr_kinase_cat_dom"/>
</dbReference>